<protein>
    <submittedName>
        <fullName evidence="3">Uncharacterized protein</fullName>
    </submittedName>
</protein>
<evidence type="ECO:0000313" key="2">
    <source>
        <dbReference type="EMBL" id="SOY77930.1"/>
    </source>
</evidence>
<geneLocation type="plasmid" evidence="6">
    <name>cbm2586_p</name>
</geneLocation>
<evidence type="ECO:0000313" key="3">
    <source>
        <dbReference type="EMBL" id="SPC25270.1"/>
    </source>
</evidence>
<dbReference type="Proteomes" id="UP000256297">
    <property type="component" value="Plasmid CBM2589_p"/>
</dbReference>
<keyword evidence="4" id="KW-0614">Plasmid</keyword>
<proteinExistence type="predicted"/>
<evidence type="ECO:0000313" key="5">
    <source>
        <dbReference type="Proteomes" id="UP000254259"/>
    </source>
</evidence>
<dbReference type="EMBL" id="OFSP01000066">
    <property type="protein sequence ID" value="SOY76714.1"/>
    <property type="molecule type" value="Genomic_DNA"/>
</dbReference>
<geneLocation type="plasmid" evidence="5">
    <name>cbm2636p</name>
</geneLocation>
<accession>A0A375DBV6</accession>
<dbReference type="Proteomes" id="UP000257016">
    <property type="component" value="Unassembled WGS sequence"/>
</dbReference>
<dbReference type="Proteomes" id="UP000257139">
    <property type="component" value="Plasmid CBM2594_p"/>
</dbReference>
<dbReference type="EMBL" id="OFSN01000054">
    <property type="protein sequence ID" value="SOY77930.1"/>
    <property type="molecule type" value="Genomic_DNA"/>
</dbReference>
<dbReference type="EMBL" id="LT984815">
    <property type="protein sequence ID" value="SPD69544.1"/>
    <property type="molecule type" value="Genomic_DNA"/>
</dbReference>
<dbReference type="AlphaFoldDB" id="A0A375DBV6"/>
<name>A0A375DBV6_9BURK</name>
<dbReference type="Proteomes" id="UP000254259">
    <property type="component" value="Plasmid CBM2636p"/>
</dbReference>
<reference evidence="5 6" key="1">
    <citation type="submission" date="2018-01" db="EMBL/GenBank/DDBJ databases">
        <authorList>
            <person name="Clerissi C."/>
        </authorList>
    </citation>
    <scope>NUCLEOTIDE SEQUENCE [LARGE SCALE GENOMIC DNA]</scope>
    <source>
        <strain evidence="2">Cupriavidus taiwanensis LMG 19430</strain>
        <strain evidence="1">Cupriavidus taiwanensis STM 3521</strain>
        <strain evidence="3">Cupriavidus taiwanensis STM 6021</strain>
        <strain evidence="4">Cupriavidus taiwanensis SWF 66322</strain>
        <plasmid evidence="6">cbm2586_p</plasmid>
        <plasmid evidence="5">cbm2636p</plasmid>
        <plasmid evidence="4">CBM2636p</plasmid>
    </source>
</reference>
<evidence type="ECO:0000313" key="1">
    <source>
        <dbReference type="EMBL" id="SOY76714.1"/>
    </source>
</evidence>
<evidence type="ECO:0000313" key="4">
    <source>
        <dbReference type="EMBL" id="SPD69544.1"/>
    </source>
</evidence>
<evidence type="ECO:0000313" key="6">
    <source>
        <dbReference type="Proteomes" id="UP000257016"/>
    </source>
</evidence>
<dbReference type="EMBL" id="OGUU01000032">
    <property type="protein sequence ID" value="SPC25270.1"/>
    <property type="molecule type" value="Genomic_DNA"/>
</dbReference>
<organism evidence="3">
    <name type="scientific">Cupriavidus taiwanensis</name>
    <dbReference type="NCBI Taxonomy" id="164546"/>
    <lineage>
        <taxon>Bacteria</taxon>
        <taxon>Pseudomonadati</taxon>
        <taxon>Pseudomonadota</taxon>
        <taxon>Betaproteobacteria</taxon>
        <taxon>Burkholderiales</taxon>
        <taxon>Burkholderiaceae</taxon>
        <taxon>Cupriavidus</taxon>
    </lineage>
</organism>
<geneLocation type="plasmid" evidence="4">
    <name>CBM2636p</name>
</geneLocation>
<gene>
    <name evidence="2" type="ORF">CBM2586_P330002</name>
    <name evidence="1" type="ORF">CBM2589_P330002</name>
    <name evidence="3" type="ORF">CBM2594_P260002</name>
    <name evidence="4" type="ORF">CBM2636_P20231</name>
</gene>
<sequence>MRRRTPCAGVLSDGVNRNRSVRHQDAMTVRRRCFNRGVELVGAAARPARQPRHCGYGINQGFEDHRVVPIGTGHGQRRAGLRRGGVWCRACHGRWGSGRSAAPLEASHSRTIDTRPAPIDLVMLTQSRQQGQLQAFPDAAGLPITKATPASHTAAEAQFLRQVFPRNPLRKGLLAMLVSGQVENLWLDRVGRAGHVWRVVANRCAAQRANHHGTRLPQPCRNGTIS</sequence>